<gene>
    <name evidence="4" type="ORF">RW095_34675</name>
</gene>
<dbReference type="Gene3D" id="3.40.50.150">
    <property type="entry name" value="Vaccinia Virus protein VP39"/>
    <property type="match status" value="1"/>
</dbReference>
<keyword evidence="5" id="KW-1185">Reference proteome</keyword>
<protein>
    <submittedName>
        <fullName evidence="4">Glycosyltransferase family 9 protein</fullName>
    </submittedName>
</protein>
<dbReference type="EMBL" id="CP136513">
    <property type="protein sequence ID" value="WOD17921.1"/>
    <property type="molecule type" value="Genomic_DNA"/>
</dbReference>
<dbReference type="SUPFAM" id="SSF53335">
    <property type="entry name" value="S-adenosyl-L-methionine-dependent methyltransferases"/>
    <property type="match status" value="1"/>
</dbReference>
<dbReference type="CDD" id="cd03789">
    <property type="entry name" value="GT9_LPS_heptosyltransferase"/>
    <property type="match status" value="1"/>
</dbReference>
<dbReference type="Gene3D" id="3.40.50.2000">
    <property type="entry name" value="Glycogen Phosphorylase B"/>
    <property type="match status" value="2"/>
</dbReference>
<name>A0ABZ0EL84_9BURK</name>
<reference evidence="4 5" key="1">
    <citation type="submission" date="2023-10" db="EMBL/GenBank/DDBJ databases">
        <title>Surface-active antibiotics is a multifunctional adaptation for post-fire microbes.</title>
        <authorList>
            <person name="Liu M.D."/>
            <person name="Du Y."/>
            <person name="Koupaei S.K."/>
            <person name="Kim N.R."/>
            <person name="Zhang W."/>
            <person name="Traxler M.F."/>
        </authorList>
    </citation>
    <scope>NUCLEOTIDE SEQUENCE [LARGE SCALE GENOMIC DNA]</scope>
    <source>
        <strain evidence="4 5">F3</strain>
    </source>
</reference>
<dbReference type="SUPFAM" id="SSF53756">
    <property type="entry name" value="UDP-Glycosyltransferase/glycogen phosphorylase"/>
    <property type="match status" value="1"/>
</dbReference>
<feature type="compositionally biased region" description="Low complexity" evidence="3">
    <location>
        <begin position="553"/>
        <end position="563"/>
    </location>
</feature>
<feature type="region of interest" description="Disordered" evidence="3">
    <location>
        <begin position="520"/>
        <end position="571"/>
    </location>
</feature>
<evidence type="ECO:0000256" key="3">
    <source>
        <dbReference type="SAM" id="MobiDB-lite"/>
    </source>
</evidence>
<dbReference type="InterPro" id="IPR029063">
    <property type="entry name" value="SAM-dependent_MTases_sf"/>
</dbReference>
<dbReference type="InterPro" id="IPR051199">
    <property type="entry name" value="LPS_LOS_Heptosyltrfase"/>
</dbReference>
<evidence type="ECO:0000256" key="2">
    <source>
        <dbReference type="ARBA" id="ARBA00022679"/>
    </source>
</evidence>
<keyword evidence="1" id="KW-0328">Glycosyltransferase</keyword>
<accession>A0ABZ0EL84</accession>
<proteinExistence type="predicted"/>
<sequence length="571" mass="62468">MKINLGCGSDYMQGWLNVDQWPDANPDLVMNLEETPWKLDDNCADEILLKHVLEHVGQSSSTFLAIFQEIYRICKPDAIVNIQVPHPRHQDFLSDPTHIRPILPELFSCFDLATVELWQEHNLPGTPLAKYLKVDFEVARVQYHLSAHWQKEHAEGRIDEAGLMHAIDTFNNVVEWIDIGLRVRKPFRPGHALRKVDAICIERHGGMGDVLMALGAAKALKAISDRPIVMVTAPSFRSLAEACPHVDEVVDNVSALNGRYVNVKHIDLNPTAYGTSRLHQIDAYLQAFGVSADAALKDIELRLEASGEADAQRLIASWPARAPGQVRTLLHVGQGDPNRTWPVQRWAELATALIGQGQQVILIGSGDKLREQSAMTAVEGVLSALNVLGAEGTVALMRQSDVLVSADSGPVQLAAASDIGIVALFSAVAGSCRLPFRRGEARWRAEEVKPSCGFYPCYRQMQDPQIMAPFHAALQNQSLSVGKLFSDWCPAGSSFACMTQQISVPMVLDAVKRIALSVDSSNTDATPPKTRTRRALDAVAASPKRRPRKRKASTVATETVTASGSGRVEGA</sequence>
<dbReference type="Proteomes" id="UP001302652">
    <property type="component" value="Chromosome 1"/>
</dbReference>
<dbReference type="PANTHER" id="PTHR30160">
    <property type="entry name" value="TETRAACYLDISACCHARIDE 4'-KINASE-RELATED"/>
    <property type="match status" value="1"/>
</dbReference>
<dbReference type="Pfam" id="PF01075">
    <property type="entry name" value="Glyco_transf_9"/>
    <property type="match status" value="1"/>
</dbReference>
<dbReference type="InterPro" id="IPR002201">
    <property type="entry name" value="Glyco_trans_9"/>
</dbReference>
<evidence type="ECO:0000313" key="4">
    <source>
        <dbReference type="EMBL" id="WOD17921.1"/>
    </source>
</evidence>
<dbReference type="RefSeq" id="WP_317020310.1">
    <property type="nucleotide sequence ID" value="NZ_CP136513.1"/>
</dbReference>
<evidence type="ECO:0000313" key="5">
    <source>
        <dbReference type="Proteomes" id="UP001302652"/>
    </source>
</evidence>
<evidence type="ECO:0000256" key="1">
    <source>
        <dbReference type="ARBA" id="ARBA00022676"/>
    </source>
</evidence>
<feature type="compositionally biased region" description="Basic residues" evidence="3">
    <location>
        <begin position="543"/>
        <end position="552"/>
    </location>
</feature>
<organism evidence="4 5">
    <name type="scientific">Paraburkholderia kirstenboschensis</name>
    <dbReference type="NCBI Taxonomy" id="1245436"/>
    <lineage>
        <taxon>Bacteria</taxon>
        <taxon>Pseudomonadati</taxon>
        <taxon>Pseudomonadota</taxon>
        <taxon>Betaproteobacteria</taxon>
        <taxon>Burkholderiales</taxon>
        <taxon>Burkholderiaceae</taxon>
        <taxon>Paraburkholderia</taxon>
    </lineage>
</organism>
<keyword evidence="2" id="KW-0808">Transferase</keyword>